<dbReference type="AlphaFoldDB" id="A0A914X8R0"/>
<accession>A0A914X8R0</accession>
<evidence type="ECO:0000313" key="8">
    <source>
        <dbReference type="Proteomes" id="UP000887566"/>
    </source>
</evidence>
<comment type="similarity">
    <text evidence="2">Belongs to the TMEM256 family.</text>
</comment>
<feature type="transmembrane region" description="Helical" evidence="7">
    <location>
        <begin position="172"/>
        <end position="190"/>
    </location>
</feature>
<evidence type="ECO:0000256" key="6">
    <source>
        <dbReference type="SAM" id="MobiDB-lite"/>
    </source>
</evidence>
<evidence type="ECO:0000256" key="1">
    <source>
        <dbReference type="ARBA" id="ARBA00004141"/>
    </source>
</evidence>
<dbReference type="Pfam" id="PF04241">
    <property type="entry name" value="DUF423"/>
    <property type="match status" value="1"/>
</dbReference>
<dbReference type="Proteomes" id="UP000887566">
    <property type="component" value="Unplaced"/>
</dbReference>
<dbReference type="InterPro" id="IPR006696">
    <property type="entry name" value="DUF423"/>
</dbReference>
<dbReference type="GO" id="GO:0016020">
    <property type="term" value="C:membrane"/>
    <property type="evidence" value="ECO:0007669"/>
    <property type="project" value="UniProtKB-SubCell"/>
</dbReference>
<evidence type="ECO:0000256" key="7">
    <source>
        <dbReference type="SAM" id="Phobius"/>
    </source>
</evidence>
<proteinExistence type="inferred from homology"/>
<name>A0A914X8R0_9BILA</name>
<organism evidence="8 9">
    <name type="scientific">Plectus sambesii</name>
    <dbReference type="NCBI Taxonomy" id="2011161"/>
    <lineage>
        <taxon>Eukaryota</taxon>
        <taxon>Metazoa</taxon>
        <taxon>Ecdysozoa</taxon>
        <taxon>Nematoda</taxon>
        <taxon>Chromadorea</taxon>
        <taxon>Plectida</taxon>
        <taxon>Plectina</taxon>
        <taxon>Plectoidea</taxon>
        <taxon>Plectidae</taxon>
        <taxon>Plectus</taxon>
    </lineage>
</organism>
<keyword evidence="8" id="KW-1185">Reference proteome</keyword>
<evidence type="ECO:0000256" key="3">
    <source>
        <dbReference type="ARBA" id="ARBA00022692"/>
    </source>
</evidence>
<evidence type="ECO:0000256" key="5">
    <source>
        <dbReference type="ARBA" id="ARBA00023136"/>
    </source>
</evidence>
<feature type="transmembrane region" description="Helical" evidence="7">
    <location>
        <begin position="145"/>
        <end position="166"/>
    </location>
</feature>
<keyword evidence="4 7" id="KW-1133">Transmembrane helix</keyword>
<dbReference type="PANTHER" id="PTHR43461:SF1">
    <property type="entry name" value="TRANSMEMBRANE PROTEIN 256"/>
    <property type="match status" value="1"/>
</dbReference>
<evidence type="ECO:0000256" key="4">
    <source>
        <dbReference type="ARBA" id="ARBA00022989"/>
    </source>
</evidence>
<keyword evidence="5 7" id="KW-0472">Membrane</keyword>
<sequence length="192" mass="20571">MPPDVSQNEHHFPPPSSSSSTTRNNKIIVSEEQLMLSMISSPLDWVLSAVFPQKAPPPPTPIARQCSVGRAGMGLGSLQGAAMCIRAAGLSGALAVGLGAYGAHALRDKPDISQNRKFAFETASRYHLIHSAALLASPMSKYPKLTGWLFISGMLLFSGTCYHYGLTGKEDFRRFTPIGGMLLIAAWLSIAL</sequence>
<reference evidence="9" key="1">
    <citation type="submission" date="2022-11" db="UniProtKB">
        <authorList>
            <consortium name="WormBaseParasite"/>
        </authorList>
    </citation>
    <scope>IDENTIFICATION</scope>
</reference>
<evidence type="ECO:0000313" key="9">
    <source>
        <dbReference type="WBParaSite" id="PSAMB.scaffold7247size7958.g29835.t1"/>
    </source>
</evidence>
<comment type="subcellular location">
    <subcellularLocation>
        <location evidence="1">Membrane</location>
        <topology evidence="1">Multi-pass membrane protein</topology>
    </subcellularLocation>
</comment>
<feature type="region of interest" description="Disordered" evidence="6">
    <location>
        <begin position="1"/>
        <end position="24"/>
    </location>
</feature>
<dbReference type="PANTHER" id="PTHR43461">
    <property type="entry name" value="TRANSMEMBRANE PROTEIN 256"/>
    <property type="match status" value="1"/>
</dbReference>
<keyword evidence="3 7" id="KW-0812">Transmembrane</keyword>
<protein>
    <submittedName>
        <fullName evidence="9">Transmembrane protein 256</fullName>
    </submittedName>
</protein>
<dbReference type="WBParaSite" id="PSAMB.scaffold7247size7958.g29835.t1">
    <property type="protein sequence ID" value="PSAMB.scaffold7247size7958.g29835.t1"/>
    <property type="gene ID" value="PSAMB.scaffold7247size7958.g29835"/>
</dbReference>
<evidence type="ECO:0000256" key="2">
    <source>
        <dbReference type="ARBA" id="ARBA00006208"/>
    </source>
</evidence>